<evidence type="ECO:0000313" key="1">
    <source>
        <dbReference type="EMBL" id="QJA53318.1"/>
    </source>
</evidence>
<protein>
    <submittedName>
        <fullName evidence="1">Uncharacterized protein</fullName>
    </submittedName>
</protein>
<organism evidence="1">
    <name type="scientific">viral metagenome</name>
    <dbReference type="NCBI Taxonomy" id="1070528"/>
    <lineage>
        <taxon>unclassified sequences</taxon>
        <taxon>metagenomes</taxon>
        <taxon>organismal metagenomes</taxon>
    </lineage>
</organism>
<gene>
    <name evidence="1" type="ORF">TM448A03398_0006</name>
</gene>
<proteinExistence type="predicted"/>
<dbReference type="EMBL" id="MT144412">
    <property type="protein sequence ID" value="QJA53318.1"/>
    <property type="molecule type" value="Genomic_DNA"/>
</dbReference>
<reference evidence="1" key="1">
    <citation type="submission" date="2020-03" db="EMBL/GenBank/DDBJ databases">
        <title>The deep terrestrial virosphere.</title>
        <authorList>
            <person name="Holmfeldt K."/>
            <person name="Nilsson E."/>
            <person name="Simone D."/>
            <person name="Lopez-Fernandez M."/>
            <person name="Wu X."/>
            <person name="de Brujin I."/>
            <person name="Lundin D."/>
            <person name="Andersson A."/>
            <person name="Bertilsson S."/>
            <person name="Dopson M."/>
        </authorList>
    </citation>
    <scope>NUCLEOTIDE SEQUENCE</scope>
    <source>
        <strain evidence="1">TM448A03398</strain>
    </source>
</reference>
<sequence length="74" mass="8266">MAKERSFVKTILAGNLSAEHIHNLGHTDYVVLVTQGPTAEVEARCGTKNANNFYINIDAPQLIDMAFEVTYREK</sequence>
<name>A0A6H2A0M8_9ZZZZ</name>
<dbReference type="AlphaFoldDB" id="A0A6H2A0M8"/>
<accession>A0A6H2A0M8</accession>